<proteinExistence type="predicted"/>
<gene>
    <name evidence="1" type="ORF">DXB65_16050</name>
</gene>
<dbReference type="Proteomes" id="UP000260983">
    <property type="component" value="Unassembled WGS sequence"/>
</dbReference>
<dbReference type="EMBL" id="QSUL01000011">
    <property type="protein sequence ID" value="RGN33244.1"/>
    <property type="molecule type" value="Genomic_DNA"/>
</dbReference>
<dbReference type="Pfam" id="PF19666">
    <property type="entry name" value="DUF6169"/>
    <property type="match status" value="1"/>
</dbReference>
<name>A0A3E5B6U8_9BACE</name>
<evidence type="ECO:0000313" key="1">
    <source>
        <dbReference type="EMBL" id="RGN33244.1"/>
    </source>
</evidence>
<organism evidence="1 2">
    <name type="scientific">Bacteroides oleiciplenus</name>
    <dbReference type="NCBI Taxonomy" id="626931"/>
    <lineage>
        <taxon>Bacteria</taxon>
        <taxon>Pseudomonadati</taxon>
        <taxon>Bacteroidota</taxon>
        <taxon>Bacteroidia</taxon>
        <taxon>Bacteroidales</taxon>
        <taxon>Bacteroidaceae</taxon>
        <taxon>Bacteroides</taxon>
    </lineage>
</organism>
<accession>A0A3E5B6U8</accession>
<evidence type="ECO:0000313" key="2">
    <source>
        <dbReference type="Proteomes" id="UP000260983"/>
    </source>
</evidence>
<reference evidence="1 2" key="1">
    <citation type="submission" date="2018-08" db="EMBL/GenBank/DDBJ databases">
        <title>A genome reference for cultivated species of the human gut microbiota.</title>
        <authorList>
            <person name="Zou Y."/>
            <person name="Xue W."/>
            <person name="Luo G."/>
        </authorList>
    </citation>
    <scope>NUCLEOTIDE SEQUENCE [LARGE SCALE GENOMIC DNA]</scope>
    <source>
        <strain evidence="1 2">OM05-15BH</strain>
    </source>
</reference>
<dbReference type="InterPro" id="IPR046167">
    <property type="entry name" value="DUF6169"/>
</dbReference>
<sequence>MQNHYDVEEIDLGYQFVTQRGVIYFLTFISYPTVSDFLSTKIYMFNIDRVCSTDYTCGQDDDKVRNTVLFIIELFFQKHEDALITICDIIDGKQFARKRLFDLWYKLFNNNRLVKLEADCLVDNTPTFASLFFSANHYNKTFLEQEFQKLVEINFYS</sequence>
<dbReference type="AlphaFoldDB" id="A0A3E5B6U8"/>
<protein>
    <submittedName>
        <fullName evidence="1">Uncharacterized protein</fullName>
    </submittedName>
</protein>
<comment type="caution">
    <text evidence="1">The sequence shown here is derived from an EMBL/GenBank/DDBJ whole genome shotgun (WGS) entry which is preliminary data.</text>
</comment>